<gene>
    <name evidence="2" type="ORF">UCREL1_1523</name>
</gene>
<dbReference type="InterPro" id="IPR032466">
    <property type="entry name" value="Metal_Hydrolase"/>
</dbReference>
<proteinExistence type="predicted"/>
<dbReference type="SUPFAM" id="SSF51556">
    <property type="entry name" value="Metallo-dependent hydrolases"/>
    <property type="match status" value="1"/>
</dbReference>
<dbReference type="GO" id="GO:0004000">
    <property type="term" value="F:adenosine deaminase activity"/>
    <property type="evidence" value="ECO:0007669"/>
    <property type="project" value="TreeGrafter"/>
</dbReference>
<dbReference type="PANTHER" id="PTHR11409:SF37">
    <property type="entry name" value="ADENOSINE DEAMINASE DOMAIN-CONTAINING PROTEIN"/>
    <property type="match status" value="1"/>
</dbReference>
<evidence type="ECO:0000256" key="1">
    <source>
        <dbReference type="SAM" id="MobiDB-lite"/>
    </source>
</evidence>
<dbReference type="GO" id="GO:0046103">
    <property type="term" value="P:inosine biosynthetic process"/>
    <property type="evidence" value="ECO:0007669"/>
    <property type="project" value="TreeGrafter"/>
</dbReference>
<evidence type="ECO:0000313" key="3">
    <source>
        <dbReference type="Proteomes" id="UP000012174"/>
    </source>
</evidence>
<feature type="region of interest" description="Disordered" evidence="1">
    <location>
        <begin position="526"/>
        <end position="557"/>
    </location>
</feature>
<dbReference type="InterPro" id="IPR006330">
    <property type="entry name" value="Ado/ade_deaminase"/>
</dbReference>
<organism evidence="2 3">
    <name type="scientific">Eutypa lata (strain UCR-EL1)</name>
    <name type="common">Grapevine dieback disease fungus</name>
    <name type="synonym">Eutypa armeniacae</name>
    <dbReference type="NCBI Taxonomy" id="1287681"/>
    <lineage>
        <taxon>Eukaryota</taxon>
        <taxon>Fungi</taxon>
        <taxon>Dikarya</taxon>
        <taxon>Ascomycota</taxon>
        <taxon>Pezizomycotina</taxon>
        <taxon>Sordariomycetes</taxon>
        <taxon>Xylariomycetidae</taxon>
        <taxon>Xylariales</taxon>
        <taxon>Diatrypaceae</taxon>
        <taxon>Eutypa</taxon>
    </lineage>
</organism>
<dbReference type="EMBL" id="KB705644">
    <property type="protein sequence ID" value="EMR71431.1"/>
    <property type="molecule type" value="Genomic_DNA"/>
</dbReference>
<accession>M7TNE7</accession>
<dbReference type="Gene3D" id="3.20.20.140">
    <property type="entry name" value="Metal-dependent hydrolases"/>
    <property type="match status" value="1"/>
</dbReference>
<sequence length="557" mass="64844">MPPASLRRFFHRDRSHAMNPAMSQREMAEEEANKVLQNARRLDDIQMFEPAARLLGVLSQTHERYAGDRFLFNIDLIDGNDPNESQKIMARRGGSSTNVNLAKSYLLQIAEKMPKGAHLHIHFNATLLPHILLEKAERMVNMYIWTSVPLVTMESFDLCEIQFSLGERKEPDPSEAAELDEKQLRDTWNHLEAKHDLIGPNIFIGTYEPNSKMRYAYFRQQWEAHKAQLQDSQRTGTLTDDQERILEAHNAQQSQNGIWEKFNGRTRMMKGLFNYETAFREYTRDCLEEFVRENVQYAEIRPNFMKSNQIWTDNGREKISNEGTVKIIIEEYEKFMKARGAMLQDGRMVENRSINPQGKGGYSASAPLNHSTLQKKMPAIDDRSREKPRQTPRLAFGGLKIIYCTPRSFPKQEVKDMLAECLIFKKRWPEYIAGFDLVGEESKGHPLSFFTEEFEEFVETCRKEKVQIPFLFHCAQWSIDHACMAPNERERVQIEWELRWDEFLNWINSVPEFRVEKFTRAEIAEMEKKAKQQEEKSKASVTASQAPLTSQPAGSRL</sequence>
<dbReference type="STRING" id="1287681.M7TNE7"/>
<dbReference type="HOGENOM" id="CLU_022829_1_0_1"/>
<feature type="compositionally biased region" description="Polar residues" evidence="1">
    <location>
        <begin position="541"/>
        <end position="557"/>
    </location>
</feature>
<dbReference type="OrthoDB" id="7202371at2759"/>
<dbReference type="PANTHER" id="PTHR11409">
    <property type="entry name" value="ADENOSINE DEAMINASE"/>
    <property type="match status" value="1"/>
</dbReference>
<name>M7TNE7_EUTLA</name>
<dbReference type="eggNOG" id="KOG1097">
    <property type="taxonomic scope" value="Eukaryota"/>
</dbReference>
<protein>
    <submittedName>
        <fullName evidence="2">Putative adenosine deaminase protein</fullName>
    </submittedName>
</protein>
<keyword evidence="3" id="KW-1185">Reference proteome</keyword>
<feature type="compositionally biased region" description="Basic and acidic residues" evidence="1">
    <location>
        <begin position="526"/>
        <end position="538"/>
    </location>
</feature>
<dbReference type="Proteomes" id="UP000012174">
    <property type="component" value="Unassembled WGS sequence"/>
</dbReference>
<dbReference type="AlphaFoldDB" id="M7TNE7"/>
<reference evidence="3" key="1">
    <citation type="journal article" date="2013" name="Genome Announc.">
        <title>Draft genome sequence of the grapevine dieback fungus Eutypa lata UCR-EL1.</title>
        <authorList>
            <person name="Blanco-Ulate B."/>
            <person name="Rolshausen P.E."/>
            <person name="Cantu D."/>
        </authorList>
    </citation>
    <scope>NUCLEOTIDE SEQUENCE [LARGE SCALE GENOMIC DNA]</scope>
    <source>
        <strain evidence="3">UCR-EL1</strain>
    </source>
</reference>
<dbReference type="GO" id="GO:0006154">
    <property type="term" value="P:adenosine catabolic process"/>
    <property type="evidence" value="ECO:0007669"/>
    <property type="project" value="TreeGrafter"/>
</dbReference>
<evidence type="ECO:0000313" key="2">
    <source>
        <dbReference type="EMBL" id="EMR71431.1"/>
    </source>
</evidence>
<dbReference type="KEGG" id="ela:UCREL1_1523"/>